<dbReference type="Proteomes" id="UP001642484">
    <property type="component" value="Unassembled WGS sequence"/>
</dbReference>
<accession>A0ABP0P0H9</accession>
<protein>
    <submittedName>
        <fullName evidence="2">Uncharacterized protein</fullName>
    </submittedName>
</protein>
<evidence type="ECO:0000256" key="1">
    <source>
        <dbReference type="SAM" id="MobiDB-lite"/>
    </source>
</evidence>
<proteinExistence type="predicted"/>
<comment type="caution">
    <text evidence="2">The sequence shown here is derived from an EMBL/GenBank/DDBJ whole genome shotgun (WGS) entry which is preliminary data.</text>
</comment>
<keyword evidence="3" id="KW-1185">Reference proteome</keyword>
<sequence length="267" mass="29553">MECKLRAPRKPGDALAVADLEVTKGSGRLSVLYFGVLWTFLHHSNDMTPEQIADFHRRIMLLHNLGSKRAGKDWKAGKPTMGKVRPYEPDPAESEQPTDLATFNFKLVKVAVDPLKSGWGRFGIGQSPALAVVAAPPPEPEEVQPPWQEPVTMDSLLESYLVETKISGRVPGTTLIICPVKRRNGTTDQISEDQNYKLFIAAHMDVVLGTDEYVITHGASKFIKPEKVAELKRKGNPGGSIASQHVELGVQIEQFHMVPVFVFSQFE</sequence>
<dbReference type="EMBL" id="CAXAMN010022461">
    <property type="protein sequence ID" value="CAK9069535.1"/>
    <property type="molecule type" value="Genomic_DNA"/>
</dbReference>
<organism evidence="2 3">
    <name type="scientific">Durusdinium trenchii</name>
    <dbReference type="NCBI Taxonomy" id="1381693"/>
    <lineage>
        <taxon>Eukaryota</taxon>
        <taxon>Sar</taxon>
        <taxon>Alveolata</taxon>
        <taxon>Dinophyceae</taxon>
        <taxon>Suessiales</taxon>
        <taxon>Symbiodiniaceae</taxon>
        <taxon>Durusdinium</taxon>
    </lineage>
</organism>
<feature type="region of interest" description="Disordered" evidence="1">
    <location>
        <begin position="72"/>
        <end position="96"/>
    </location>
</feature>
<evidence type="ECO:0000313" key="3">
    <source>
        <dbReference type="Proteomes" id="UP001642484"/>
    </source>
</evidence>
<gene>
    <name evidence="2" type="ORF">CCMP2556_LOCUS34201</name>
</gene>
<name>A0ABP0P0H9_9DINO</name>
<evidence type="ECO:0000313" key="2">
    <source>
        <dbReference type="EMBL" id="CAK9069535.1"/>
    </source>
</evidence>
<reference evidence="2 3" key="1">
    <citation type="submission" date="2024-02" db="EMBL/GenBank/DDBJ databases">
        <authorList>
            <person name="Chen Y."/>
            <person name="Shah S."/>
            <person name="Dougan E. K."/>
            <person name="Thang M."/>
            <person name="Chan C."/>
        </authorList>
    </citation>
    <scope>NUCLEOTIDE SEQUENCE [LARGE SCALE GENOMIC DNA]</scope>
</reference>